<sequence length="188" mass="20061">MCPLSPAPDHRTPSCASSSCPTPAPLARLDLAPSTSSSLLASSIPPTANRGVQRVDTWTSISTAPKSRPGVTTTINVAMGKEDRLSIRVLVARSRLSRPTPDQARAKAVGHIKIPSNLESLANRKSYPYQANVRPKPTRYVIGDVQPGMSSGPWNPAIDGLDHPPPRALADPEHRLRPESGVRVSDIA</sequence>
<keyword evidence="3" id="KW-1185">Reference proteome</keyword>
<proteinExistence type="predicted"/>
<evidence type="ECO:0000256" key="1">
    <source>
        <dbReference type="SAM" id="MobiDB-lite"/>
    </source>
</evidence>
<reference evidence="2 3" key="1">
    <citation type="submission" date="2020-01" db="EMBL/GenBank/DDBJ databases">
        <authorList>
            <consortium name="DOE Joint Genome Institute"/>
            <person name="Haridas S."/>
            <person name="Albert R."/>
            <person name="Binder M."/>
            <person name="Bloem J."/>
            <person name="Labutti K."/>
            <person name="Salamov A."/>
            <person name="Andreopoulos B."/>
            <person name="Baker S.E."/>
            <person name="Barry K."/>
            <person name="Bills G."/>
            <person name="Bluhm B.H."/>
            <person name="Cannon C."/>
            <person name="Castanera R."/>
            <person name="Culley D.E."/>
            <person name="Daum C."/>
            <person name="Ezra D."/>
            <person name="Gonzalez J.B."/>
            <person name="Henrissat B."/>
            <person name="Kuo A."/>
            <person name="Liang C."/>
            <person name="Lipzen A."/>
            <person name="Lutzoni F."/>
            <person name="Magnuson J."/>
            <person name="Mondo S."/>
            <person name="Nolan M."/>
            <person name="Ohm R."/>
            <person name="Pangilinan J."/>
            <person name="Park H.-J.H."/>
            <person name="Ramirez L."/>
            <person name="Alfaro M."/>
            <person name="Sun H."/>
            <person name="Tritt A."/>
            <person name="Yoshinaga Y."/>
            <person name="Zwiers L.-H.L."/>
            <person name="Turgeon B.G."/>
            <person name="Goodwin S.B."/>
            <person name="Spatafora J.W."/>
            <person name="Crous P.W."/>
            <person name="Grigoriev I.V."/>
        </authorList>
    </citation>
    <scope>NUCLEOTIDE SEQUENCE [LARGE SCALE GENOMIC DNA]</scope>
    <source>
        <strain evidence="2 3">CBS 611.86</strain>
    </source>
</reference>
<comment type="caution">
    <text evidence="2">The sequence shown here is derived from an EMBL/GenBank/DDBJ whole genome shotgun (WGS) entry which is preliminary data.</text>
</comment>
<evidence type="ECO:0000313" key="2">
    <source>
        <dbReference type="EMBL" id="KAF2877696.1"/>
    </source>
</evidence>
<organism evidence="2 3">
    <name type="scientific">Massariosphaeria phaeospora</name>
    <dbReference type="NCBI Taxonomy" id="100035"/>
    <lineage>
        <taxon>Eukaryota</taxon>
        <taxon>Fungi</taxon>
        <taxon>Dikarya</taxon>
        <taxon>Ascomycota</taxon>
        <taxon>Pezizomycotina</taxon>
        <taxon>Dothideomycetes</taxon>
        <taxon>Pleosporomycetidae</taxon>
        <taxon>Pleosporales</taxon>
        <taxon>Pleosporales incertae sedis</taxon>
        <taxon>Massariosphaeria</taxon>
    </lineage>
</organism>
<dbReference type="Proteomes" id="UP000481861">
    <property type="component" value="Unassembled WGS sequence"/>
</dbReference>
<feature type="compositionally biased region" description="Basic and acidic residues" evidence="1">
    <location>
        <begin position="160"/>
        <end position="180"/>
    </location>
</feature>
<feature type="region of interest" description="Disordered" evidence="1">
    <location>
        <begin position="151"/>
        <end position="188"/>
    </location>
</feature>
<accession>A0A7C8MGH3</accession>
<evidence type="ECO:0000313" key="3">
    <source>
        <dbReference type="Proteomes" id="UP000481861"/>
    </source>
</evidence>
<dbReference type="AlphaFoldDB" id="A0A7C8MGH3"/>
<name>A0A7C8MGH3_9PLEO</name>
<protein>
    <submittedName>
        <fullName evidence="2">Uncharacterized protein</fullName>
    </submittedName>
</protein>
<feature type="region of interest" description="Disordered" evidence="1">
    <location>
        <begin position="1"/>
        <end position="22"/>
    </location>
</feature>
<gene>
    <name evidence="2" type="ORF">BDV95DRAFT_645304</name>
</gene>
<dbReference type="EMBL" id="JAADJZ010000002">
    <property type="protein sequence ID" value="KAF2877696.1"/>
    <property type="molecule type" value="Genomic_DNA"/>
</dbReference>